<sequence length="295" mass="32773">MDAGLGWDGDAESAWEYGEEMPPEYWAELVGGENSEDDDDNGPSVEPDPDAYTSVTQDLLDLDPNIGIDTAASSDDYDDDDDEEEEIVFDEDQEIFRETEFAVLALGREDPAHIAIESIREPAGDEYEEDEDANGVVVIKKRSELKGNPEFEGKLPVLDARVADILTGSFATIMLRYYLDADVKHTTRDKDISKKGTINCSTHKDIDKSASCAFVLGDQNDSLEEVAERLSQEKTISDGGENWIPFGDVYRQPGTNDIEVRAMSEDQLEKLAQAMDLSIEGVIEKLAEQVGRYKR</sequence>
<reference evidence="2" key="1">
    <citation type="journal article" date="2021" name="J Fungi (Basel)">
        <title>Virulence traits and population genomics of the black yeast Aureobasidium melanogenum.</title>
        <authorList>
            <person name="Cernosa A."/>
            <person name="Sun X."/>
            <person name="Gostincar C."/>
            <person name="Fang C."/>
            <person name="Gunde-Cimerman N."/>
            <person name="Song Z."/>
        </authorList>
    </citation>
    <scope>NUCLEOTIDE SEQUENCE</scope>
    <source>
        <strain evidence="2">EXF-9911</strain>
    </source>
</reference>
<protein>
    <submittedName>
        <fullName evidence="2">Uncharacterized protein</fullName>
    </submittedName>
</protein>
<feature type="compositionally biased region" description="Acidic residues" evidence="1">
    <location>
        <begin position="9"/>
        <end position="22"/>
    </location>
</feature>
<dbReference type="AlphaFoldDB" id="A0A9P8EGR1"/>
<comment type="caution">
    <text evidence="2">The sequence shown here is derived from an EMBL/GenBank/DDBJ whole genome shotgun (WGS) entry which is preliminary data.</text>
</comment>
<evidence type="ECO:0000313" key="2">
    <source>
        <dbReference type="EMBL" id="KAG9689192.1"/>
    </source>
</evidence>
<dbReference type="EMBL" id="JAHFXF010000367">
    <property type="protein sequence ID" value="KAG9689192.1"/>
    <property type="molecule type" value="Genomic_DNA"/>
</dbReference>
<feature type="non-terminal residue" evidence="2">
    <location>
        <position position="1"/>
    </location>
</feature>
<dbReference type="OrthoDB" id="3886987at2759"/>
<reference evidence="2" key="2">
    <citation type="submission" date="2021-08" db="EMBL/GenBank/DDBJ databases">
        <authorList>
            <person name="Gostincar C."/>
            <person name="Sun X."/>
            <person name="Song Z."/>
            <person name="Gunde-Cimerman N."/>
        </authorList>
    </citation>
    <scope>NUCLEOTIDE SEQUENCE</scope>
    <source>
        <strain evidence="2">EXF-9911</strain>
    </source>
</reference>
<proteinExistence type="predicted"/>
<dbReference type="Proteomes" id="UP000779574">
    <property type="component" value="Unassembled WGS sequence"/>
</dbReference>
<feature type="region of interest" description="Disordered" evidence="1">
    <location>
        <begin position="1"/>
        <end position="83"/>
    </location>
</feature>
<organism evidence="2 3">
    <name type="scientific">Aureobasidium melanogenum</name>
    <name type="common">Aureobasidium pullulans var. melanogenum</name>
    <dbReference type="NCBI Taxonomy" id="46634"/>
    <lineage>
        <taxon>Eukaryota</taxon>
        <taxon>Fungi</taxon>
        <taxon>Dikarya</taxon>
        <taxon>Ascomycota</taxon>
        <taxon>Pezizomycotina</taxon>
        <taxon>Dothideomycetes</taxon>
        <taxon>Dothideomycetidae</taxon>
        <taxon>Dothideales</taxon>
        <taxon>Saccotheciaceae</taxon>
        <taxon>Aureobasidium</taxon>
    </lineage>
</organism>
<name>A0A9P8EGR1_AURME</name>
<evidence type="ECO:0000256" key="1">
    <source>
        <dbReference type="SAM" id="MobiDB-lite"/>
    </source>
</evidence>
<accession>A0A9P8EGR1</accession>
<evidence type="ECO:0000313" key="3">
    <source>
        <dbReference type="Proteomes" id="UP000779574"/>
    </source>
</evidence>
<gene>
    <name evidence="2" type="ORF">KCU76_g9063</name>
</gene>